<dbReference type="FunCoup" id="A0A2K1R0T3">
    <property type="interactions" value="102"/>
</dbReference>
<feature type="region of interest" description="Disordered" evidence="1">
    <location>
        <begin position="1"/>
        <end position="124"/>
    </location>
</feature>
<organism evidence="3 4">
    <name type="scientific">Sphaceloma murrayae</name>
    <dbReference type="NCBI Taxonomy" id="2082308"/>
    <lineage>
        <taxon>Eukaryota</taxon>
        <taxon>Fungi</taxon>
        <taxon>Dikarya</taxon>
        <taxon>Ascomycota</taxon>
        <taxon>Pezizomycotina</taxon>
        <taxon>Dothideomycetes</taxon>
        <taxon>Dothideomycetidae</taxon>
        <taxon>Myriangiales</taxon>
        <taxon>Elsinoaceae</taxon>
        <taxon>Sphaceloma</taxon>
    </lineage>
</organism>
<feature type="compositionally biased region" description="Basic and acidic residues" evidence="1">
    <location>
        <begin position="304"/>
        <end position="324"/>
    </location>
</feature>
<feature type="compositionally biased region" description="Basic and acidic residues" evidence="1">
    <location>
        <begin position="520"/>
        <end position="548"/>
    </location>
</feature>
<gene>
    <name evidence="3" type="ORF">CAC42_2828</name>
</gene>
<feature type="compositionally biased region" description="Basic and acidic residues" evidence="1">
    <location>
        <begin position="334"/>
        <end position="344"/>
    </location>
</feature>
<comment type="caution">
    <text evidence="3">The sequence shown here is derived from an EMBL/GenBank/DDBJ whole genome shotgun (WGS) entry which is preliminary data.</text>
</comment>
<name>A0A2K1R0T3_9PEZI</name>
<evidence type="ECO:0000259" key="2">
    <source>
        <dbReference type="PROSITE" id="PS50812"/>
    </source>
</evidence>
<dbReference type="Gene3D" id="2.30.30.140">
    <property type="match status" value="1"/>
</dbReference>
<dbReference type="Pfam" id="PF00855">
    <property type="entry name" value="PWWP"/>
    <property type="match status" value="1"/>
</dbReference>
<dbReference type="InParanoid" id="A0A2K1R0T3"/>
<feature type="domain" description="PWWP" evidence="2">
    <location>
        <begin position="136"/>
        <end position="208"/>
    </location>
</feature>
<feature type="compositionally biased region" description="Low complexity" evidence="1">
    <location>
        <begin position="79"/>
        <end position="103"/>
    </location>
</feature>
<feature type="region of interest" description="Disordered" evidence="1">
    <location>
        <begin position="449"/>
        <end position="557"/>
    </location>
</feature>
<evidence type="ECO:0000313" key="4">
    <source>
        <dbReference type="Proteomes" id="UP000243797"/>
    </source>
</evidence>
<evidence type="ECO:0000313" key="3">
    <source>
        <dbReference type="EMBL" id="PNS20897.1"/>
    </source>
</evidence>
<reference evidence="3 4" key="1">
    <citation type="submission" date="2017-06" db="EMBL/GenBank/DDBJ databases">
        <title>Draft genome sequence of a variant of Elsinoe murrayae.</title>
        <authorList>
            <person name="Cheng Q."/>
        </authorList>
    </citation>
    <scope>NUCLEOTIDE SEQUENCE [LARGE SCALE GENOMIC DNA]</scope>
    <source>
        <strain evidence="3 4">CQ-2017a</strain>
    </source>
</reference>
<dbReference type="SUPFAM" id="SSF63748">
    <property type="entry name" value="Tudor/PWWP/MBT"/>
    <property type="match status" value="1"/>
</dbReference>
<dbReference type="AlphaFoldDB" id="A0A2K1R0T3"/>
<keyword evidence="4" id="KW-1185">Reference proteome</keyword>
<proteinExistence type="predicted"/>
<dbReference type="Proteomes" id="UP000243797">
    <property type="component" value="Unassembled WGS sequence"/>
</dbReference>
<dbReference type="SMART" id="SM00293">
    <property type="entry name" value="PWWP"/>
    <property type="match status" value="1"/>
</dbReference>
<dbReference type="PROSITE" id="PS50812">
    <property type="entry name" value="PWWP"/>
    <property type="match status" value="1"/>
</dbReference>
<dbReference type="OrthoDB" id="62853at2759"/>
<dbReference type="InterPro" id="IPR000313">
    <property type="entry name" value="PWWP_dom"/>
</dbReference>
<protein>
    <submittedName>
        <fullName evidence="3">PWWP domain-containing protein2</fullName>
    </submittedName>
</protein>
<feature type="compositionally biased region" description="Basic and acidic residues" evidence="1">
    <location>
        <begin position="470"/>
        <end position="491"/>
    </location>
</feature>
<feature type="compositionally biased region" description="Low complexity" evidence="1">
    <location>
        <begin position="1"/>
        <end position="37"/>
    </location>
</feature>
<feature type="compositionally biased region" description="Basic and acidic residues" evidence="1">
    <location>
        <begin position="267"/>
        <end position="297"/>
    </location>
</feature>
<accession>A0A2K1R0T3</accession>
<dbReference type="STRING" id="2082308.A0A2K1R0T3"/>
<sequence length="557" mass="60734">MADVPTAPAVPTEEATAAPSATTEPAEATTTSAETATNGTADAETNGEAKLTSDDVETAGPQATTEVNAPEGDSKAEADVAGTAAAATAAVASTTEASPAASKGSKRKSSGGVPEHKSKKLNKKKSMVNLNLDLEAGDVVWARLKGHPPWPAIVCDEQMLPESLLGSRPVSTKRPDGSYREDFLEGGKNARDRTYPVMFFATNEFAWMINTALTRLDPNEVNANTEKKMQPALKDAYRIASEGHDLDHFKDVLNQHEDEMKELRRLEQEEAERKAAEAAEKAERKAEKERRKSKAVDDDAMDVDGEKPTKKRKKDAESEGEGPKAKKTPKVKLSTKEPKPESAKKSKPKKKVEVEDETTRLDRREKAIFYLRHRLQKGFLSNDSPPKDDDMVAMADFFDQLEQHKDLEASIIRATKIHKVLKNILRLENVPRDEEFDFKKRSQEMLEHWAPSLSAPADAKAETAKPVANGEKKEVKEDVKEDGEKEAKEPVEEPAEAPVEKSELGNAAGDEDRDMVDSSIEAKVEGGDAKEGAEDKADGEANGEEKTEAVQSEGVAA</sequence>
<dbReference type="EMBL" id="NKHZ01000017">
    <property type="protein sequence ID" value="PNS20897.1"/>
    <property type="molecule type" value="Genomic_DNA"/>
</dbReference>
<feature type="region of interest" description="Disordered" evidence="1">
    <location>
        <begin position="267"/>
        <end position="358"/>
    </location>
</feature>
<evidence type="ECO:0000256" key="1">
    <source>
        <dbReference type="SAM" id="MobiDB-lite"/>
    </source>
</evidence>